<accession>A0A2N3PS66</accession>
<protein>
    <recommendedName>
        <fullName evidence="4">DUF502 domain-containing protein</fullName>
    </recommendedName>
</protein>
<gene>
    <name evidence="2" type="ORF">CWS72_17655</name>
</gene>
<dbReference type="Pfam" id="PF04367">
    <property type="entry name" value="DUF502"/>
    <property type="match status" value="1"/>
</dbReference>
<proteinExistence type="predicted"/>
<dbReference type="PANTHER" id="PTHR31876">
    <property type="entry name" value="COV-LIKE PROTEIN 1"/>
    <property type="match status" value="1"/>
</dbReference>
<dbReference type="OrthoDB" id="9780267at2"/>
<evidence type="ECO:0000313" key="2">
    <source>
        <dbReference type="EMBL" id="PKU23251.1"/>
    </source>
</evidence>
<dbReference type="InterPro" id="IPR007462">
    <property type="entry name" value="COV1-like"/>
</dbReference>
<name>A0A2N3PS66_9PROT</name>
<feature type="transmembrane region" description="Helical" evidence="1">
    <location>
        <begin position="69"/>
        <end position="99"/>
    </location>
</feature>
<dbReference type="AlphaFoldDB" id="A0A2N3PS66"/>
<evidence type="ECO:0000313" key="3">
    <source>
        <dbReference type="Proteomes" id="UP000233293"/>
    </source>
</evidence>
<keyword evidence="1" id="KW-0472">Membrane</keyword>
<dbReference type="PANTHER" id="PTHR31876:SF26">
    <property type="entry name" value="PROTEIN LIKE COV 2"/>
    <property type="match status" value="1"/>
</dbReference>
<comment type="caution">
    <text evidence="2">The sequence shown here is derived from an EMBL/GenBank/DDBJ whole genome shotgun (WGS) entry which is preliminary data.</text>
</comment>
<keyword evidence="1" id="KW-0812">Transmembrane</keyword>
<dbReference type="RefSeq" id="WP_101251949.1">
    <property type="nucleotide sequence ID" value="NZ_PIUM01000022.1"/>
</dbReference>
<feature type="transmembrane region" description="Helical" evidence="1">
    <location>
        <begin position="26"/>
        <end position="49"/>
    </location>
</feature>
<evidence type="ECO:0000256" key="1">
    <source>
        <dbReference type="SAM" id="Phobius"/>
    </source>
</evidence>
<keyword evidence="1" id="KW-1133">Transmembrane helix</keyword>
<evidence type="ECO:0008006" key="4">
    <source>
        <dbReference type="Google" id="ProtNLM"/>
    </source>
</evidence>
<keyword evidence="3" id="KW-1185">Reference proteome</keyword>
<organism evidence="2 3">
    <name type="scientific">Telmatospirillum siberiense</name>
    <dbReference type="NCBI Taxonomy" id="382514"/>
    <lineage>
        <taxon>Bacteria</taxon>
        <taxon>Pseudomonadati</taxon>
        <taxon>Pseudomonadota</taxon>
        <taxon>Alphaproteobacteria</taxon>
        <taxon>Rhodospirillales</taxon>
        <taxon>Rhodospirillaceae</taxon>
        <taxon>Telmatospirillum</taxon>
    </lineage>
</organism>
<sequence>MTEPNHDAPPTADTGGHVTLVGRLRAYFFAGVLITAPISITFYIAWLFVDFVDRQVTPLLPASMNPALWGVHGFGLLLVVAALTVVGALTAGFLGRVWLRFSEAIMQRTPVLRGIYSAVKQIFETVLAQKSQAFREVVLIEYPRRGIWTVAFITGQTVGAISRPVGIDLVNVFVPTTPNPTSGFLLFLPRSDVHLLDLSVEDGLKLVISGGIVAPPERRPVDDWENIPMA</sequence>
<dbReference type="Proteomes" id="UP000233293">
    <property type="component" value="Unassembled WGS sequence"/>
</dbReference>
<reference evidence="3" key="1">
    <citation type="submission" date="2017-12" db="EMBL/GenBank/DDBJ databases">
        <title>Draft genome sequence of Telmatospirillum siberiense 26-4b1T, an acidotolerant peatland alphaproteobacterium potentially involved in sulfur cycling.</title>
        <authorList>
            <person name="Hausmann B."/>
            <person name="Pjevac P."/>
            <person name="Schreck K."/>
            <person name="Herbold C.W."/>
            <person name="Daims H."/>
            <person name="Wagner M."/>
            <person name="Pester M."/>
            <person name="Loy A."/>
        </authorList>
    </citation>
    <scope>NUCLEOTIDE SEQUENCE [LARGE SCALE GENOMIC DNA]</scope>
    <source>
        <strain evidence="3">26-4b1</strain>
    </source>
</reference>
<dbReference type="EMBL" id="PIUM01000022">
    <property type="protein sequence ID" value="PKU23251.1"/>
    <property type="molecule type" value="Genomic_DNA"/>
</dbReference>